<accession>A0A6A3A0V5</accession>
<gene>
    <name evidence="5" type="ORF">F3Y22_tig00110616pilonHSYRG00053</name>
</gene>
<sequence>MSNARDRLSQRWPSHIAEKFVPTSYWTEDSEGNYLLDIDLPGFEHDEVRIEQESAGYIKVEGERIPDENRCIYIDQTFRLPENSDTENILGNFDGQHLCITVPKKIIRNTVDQSSHKKEEDRENDRDRRDIETKNEREEGIKSSSDRTCCVPSSKKPEGKYSLLSVILDGVERNKGIVLSACISFAIGGGCPSFGSKYCLHCS</sequence>
<feature type="region of interest" description="Disordered" evidence="3">
    <location>
        <begin position="111"/>
        <end position="147"/>
    </location>
</feature>
<dbReference type="EMBL" id="VEPZ02001050">
    <property type="protein sequence ID" value="KAE8697643.1"/>
    <property type="molecule type" value="Genomic_DNA"/>
</dbReference>
<protein>
    <recommendedName>
        <fullName evidence="4">SHSP domain-containing protein</fullName>
    </recommendedName>
</protein>
<comment type="caution">
    <text evidence="5">The sequence shown here is derived from an EMBL/GenBank/DDBJ whole genome shotgun (WGS) entry which is preliminary data.</text>
</comment>
<feature type="domain" description="SHSP" evidence="4">
    <location>
        <begin position="16"/>
        <end position="120"/>
    </location>
</feature>
<dbReference type="SUPFAM" id="SSF49764">
    <property type="entry name" value="HSP20-like chaperones"/>
    <property type="match status" value="1"/>
</dbReference>
<proteinExistence type="inferred from homology"/>
<dbReference type="OrthoDB" id="995854at2759"/>
<evidence type="ECO:0000256" key="2">
    <source>
        <dbReference type="RuleBase" id="RU003616"/>
    </source>
</evidence>
<evidence type="ECO:0000259" key="4">
    <source>
        <dbReference type="PROSITE" id="PS01031"/>
    </source>
</evidence>
<evidence type="ECO:0000313" key="5">
    <source>
        <dbReference type="EMBL" id="KAE8697643.1"/>
    </source>
</evidence>
<name>A0A6A3A0V5_HIBSY</name>
<dbReference type="PROSITE" id="PS01031">
    <property type="entry name" value="SHSP"/>
    <property type="match status" value="1"/>
</dbReference>
<comment type="similarity">
    <text evidence="1 2">Belongs to the small heat shock protein (HSP20) family.</text>
</comment>
<evidence type="ECO:0000256" key="3">
    <source>
        <dbReference type="SAM" id="MobiDB-lite"/>
    </source>
</evidence>
<feature type="compositionally biased region" description="Basic and acidic residues" evidence="3">
    <location>
        <begin position="114"/>
        <end position="145"/>
    </location>
</feature>
<dbReference type="Gene3D" id="2.60.40.790">
    <property type="match status" value="1"/>
</dbReference>
<dbReference type="InterPro" id="IPR008978">
    <property type="entry name" value="HSP20-like_chaperone"/>
</dbReference>
<keyword evidence="6" id="KW-1185">Reference proteome</keyword>
<dbReference type="Pfam" id="PF00011">
    <property type="entry name" value="HSP20"/>
    <property type="match status" value="1"/>
</dbReference>
<organism evidence="5 6">
    <name type="scientific">Hibiscus syriacus</name>
    <name type="common">Rose of Sharon</name>
    <dbReference type="NCBI Taxonomy" id="106335"/>
    <lineage>
        <taxon>Eukaryota</taxon>
        <taxon>Viridiplantae</taxon>
        <taxon>Streptophyta</taxon>
        <taxon>Embryophyta</taxon>
        <taxon>Tracheophyta</taxon>
        <taxon>Spermatophyta</taxon>
        <taxon>Magnoliopsida</taxon>
        <taxon>eudicotyledons</taxon>
        <taxon>Gunneridae</taxon>
        <taxon>Pentapetalae</taxon>
        <taxon>rosids</taxon>
        <taxon>malvids</taxon>
        <taxon>Malvales</taxon>
        <taxon>Malvaceae</taxon>
        <taxon>Malvoideae</taxon>
        <taxon>Hibiscus</taxon>
    </lineage>
</organism>
<dbReference type="InterPro" id="IPR002068">
    <property type="entry name" value="A-crystallin/Hsp20_dom"/>
</dbReference>
<evidence type="ECO:0000313" key="6">
    <source>
        <dbReference type="Proteomes" id="UP000436088"/>
    </source>
</evidence>
<reference evidence="5" key="1">
    <citation type="submission" date="2019-09" db="EMBL/GenBank/DDBJ databases">
        <title>Draft genome information of white flower Hibiscus syriacus.</title>
        <authorList>
            <person name="Kim Y.-M."/>
        </authorList>
    </citation>
    <scope>NUCLEOTIDE SEQUENCE [LARGE SCALE GENOMIC DNA]</scope>
    <source>
        <strain evidence="5">YM2019G1</strain>
    </source>
</reference>
<evidence type="ECO:0000256" key="1">
    <source>
        <dbReference type="PROSITE-ProRule" id="PRU00285"/>
    </source>
</evidence>
<dbReference type="CDD" id="cd06464">
    <property type="entry name" value="ACD_sHsps-like"/>
    <property type="match status" value="1"/>
</dbReference>
<dbReference type="AlphaFoldDB" id="A0A6A3A0V5"/>
<dbReference type="Proteomes" id="UP000436088">
    <property type="component" value="Unassembled WGS sequence"/>
</dbReference>